<protein>
    <submittedName>
        <fullName evidence="1">Uncharacterized protein</fullName>
    </submittedName>
</protein>
<gene>
    <name evidence="1" type="ORF">ET33_09415</name>
</gene>
<dbReference type="EMBL" id="JNVM01000016">
    <property type="protein sequence ID" value="KEQ24486.1"/>
    <property type="molecule type" value="Genomic_DNA"/>
</dbReference>
<dbReference type="AlphaFoldDB" id="A0A081P1B3"/>
<name>A0A081P1B3_9BACL</name>
<evidence type="ECO:0000313" key="1">
    <source>
        <dbReference type="EMBL" id="KEQ24486.1"/>
    </source>
</evidence>
<proteinExistence type="predicted"/>
<evidence type="ECO:0000313" key="2">
    <source>
        <dbReference type="Proteomes" id="UP000028123"/>
    </source>
</evidence>
<accession>A0A081P1B3</accession>
<reference evidence="1 2" key="1">
    <citation type="submission" date="2014-06" db="EMBL/GenBank/DDBJ databases">
        <title>Draft genome sequence of Paenibacillus sp. MSt1.</title>
        <authorList>
            <person name="Aw Y.K."/>
            <person name="Ong K.S."/>
            <person name="Gan H.M."/>
            <person name="Lee S.M."/>
        </authorList>
    </citation>
    <scope>NUCLEOTIDE SEQUENCE [LARGE SCALE GENOMIC DNA]</scope>
    <source>
        <strain evidence="1 2">MSt1</strain>
    </source>
</reference>
<dbReference type="eggNOG" id="ENOG50335MZ">
    <property type="taxonomic scope" value="Bacteria"/>
</dbReference>
<organism evidence="1 2">
    <name type="scientific">Paenibacillus tyrfis</name>
    <dbReference type="NCBI Taxonomy" id="1501230"/>
    <lineage>
        <taxon>Bacteria</taxon>
        <taxon>Bacillati</taxon>
        <taxon>Bacillota</taxon>
        <taxon>Bacilli</taxon>
        <taxon>Bacillales</taxon>
        <taxon>Paenibacillaceae</taxon>
        <taxon>Paenibacillus</taxon>
    </lineage>
</organism>
<dbReference type="OrthoDB" id="2381628at2"/>
<dbReference type="RefSeq" id="WP_036685787.1">
    <property type="nucleotide sequence ID" value="NZ_JNVM01000016.1"/>
</dbReference>
<keyword evidence="2" id="KW-1185">Reference proteome</keyword>
<sequence length="130" mass="14571">MNEFIKIKGLEGDLKISHKKRDFGLTVSTKELVFQKPHANYHIKLEDIISILPYEPPSGVRPITFQKSGASGSETVSMHSGMPHYRLYVKEATVHNRSGIFQLDGAQFVLPILRDLLLAISQYGGLKSFT</sequence>
<dbReference type="Proteomes" id="UP000028123">
    <property type="component" value="Unassembled WGS sequence"/>
</dbReference>
<comment type="caution">
    <text evidence="1">The sequence shown here is derived from an EMBL/GenBank/DDBJ whole genome shotgun (WGS) entry which is preliminary data.</text>
</comment>